<dbReference type="GO" id="GO:0042273">
    <property type="term" value="P:ribosomal large subunit biogenesis"/>
    <property type="evidence" value="ECO:0007669"/>
    <property type="project" value="InterPro"/>
</dbReference>
<dbReference type="RefSeq" id="XP_020050716.1">
    <property type="nucleotide sequence ID" value="XM_020192529.1"/>
</dbReference>
<feature type="compositionally biased region" description="Acidic residues" evidence="5">
    <location>
        <begin position="403"/>
        <end position="413"/>
    </location>
</feature>
<dbReference type="InterPro" id="IPR037379">
    <property type="entry name" value="WDR74/Nsa1"/>
</dbReference>
<dbReference type="Proteomes" id="UP000095038">
    <property type="component" value="Unassembled WGS sequence"/>
</dbReference>
<dbReference type="FunCoup" id="A0A1D2VS35">
    <property type="interactions" value="646"/>
</dbReference>
<dbReference type="PANTHER" id="PTHR16038">
    <property type="entry name" value="NOP SEVEN ASSOCIATED PROTEIN 1"/>
    <property type="match status" value="1"/>
</dbReference>
<accession>A0A1D2VS35</accession>
<dbReference type="AlphaFoldDB" id="A0A1D2VS35"/>
<keyword evidence="7" id="KW-1185">Reference proteome</keyword>
<dbReference type="STRING" id="1344418.A0A1D2VS35"/>
<evidence type="ECO:0000256" key="1">
    <source>
        <dbReference type="ARBA" id="ARBA00002889"/>
    </source>
</evidence>
<dbReference type="PANTHER" id="PTHR16038:SF4">
    <property type="entry name" value="WD REPEAT-CONTAINING PROTEIN 74"/>
    <property type="match status" value="1"/>
</dbReference>
<comment type="subunit">
    <text evidence="3">Component of the pre-66S ribosomal particle.</text>
</comment>
<proteinExistence type="inferred from homology"/>
<dbReference type="InParanoid" id="A0A1D2VS35"/>
<evidence type="ECO:0000256" key="5">
    <source>
        <dbReference type="SAM" id="MobiDB-lite"/>
    </source>
</evidence>
<comment type="similarity">
    <text evidence="2">Belongs to the NSA1 family.</text>
</comment>
<evidence type="ECO:0000256" key="3">
    <source>
        <dbReference type="ARBA" id="ARBA00011187"/>
    </source>
</evidence>
<dbReference type="InterPro" id="IPR015943">
    <property type="entry name" value="WD40/YVTN_repeat-like_dom_sf"/>
</dbReference>
<sequence length="445" mass="50278">MKLLVASDNTGSLKEVICNKGTDTSQKDAIQPSIKSFHKLGSSKKIQKLVKIDSKHLIVVSRLGGSICFYDLTSMGEYQLETFNNNVTTNPTNESDSKTHGNNYQLIHQIDGLSSDPKDNFISLNYVKSLDIIYTCTQNGRVSLISLKDDKYLHSEFSCSTKPVSAFIHDPNIIDNFQFVFGGKENDLTIIKIANSINDFLNLFNNNPQSNQIITTFKAKNVKPDRLHLRVPIWITNIIFLNKNSNEIVTTTKYGQLRYYDTKIGKKPRYSVQLTEKHYNQTVGIINAVLSFNKNINTQEIICSDDHVSVSKYEIKSGRLVGKYPGNTGLCQTINSFDDKYLITGGLDTYLRVFEIASKEQLIKVYIGSNISNAIIVDPKDKNVANDKNPNPLLSKPEIKNEDNDDDIWDELDNNVRKRHTINSPSKDHFSPRPTKRIKKSLVST</sequence>
<dbReference type="CDD" id="cd22858">
    <property type="entry name" value="Nsa1"/>
    <property type="match status" value="1"/>
</dbReference>
<comment type="function">
    <text evidence="1">Involved in the biogenesis of the 60S ribosomal subunit.</text>
</comment>
<feature type="compositionally biased region" description="Basic residues" evidence="5">
    <location>
        <begin position="434"/>
        <end position="445"/>
    </location>
</feature>
<feature type="region of interest" description="Disordered" evidence="5">
    <location>
        <begin position="386"/>
        <end position="445"/>
    </location>
</feature>
<dbReference type="SUPFAM" id="SSF50978">
    <property type="entry name" value="WD40 repeat-like"/>
    <property type="match status" value="1"/>
</dbReference>
<evidence type="ECO:0000313" key="6">
    <source>
        <dbReference type="EMBL" id="ODV64409.1"/>
    </source>
</evidence>
<evidence type="ECO:0000313" key="7">
    <source>
        <dbReference type="Proteomes" id="UP000095038"/>
    </source>
</evidence>
<dbReference type="OrthoDB" id="18388at2759"/>
<reference evidence="7" key="1">
    <citation type="submission" date="2016-05" db="EMBL/GenBank/DDBJ databases">
        <title>Comparative genomics of biotechnologically important yeasts.</title>
        <authorList>
            <consortium name="DOE Joint Genome Institute"/>
            <person name="Riley R."/>
            <person name="Haridas S."/>
            <person name="Wolfe K.H."/>
            <person name="Lopes M.R."/>
            <person name="Hittinger C.T."/>
            <person name="Goker M."/>
            <person name="Salamov A."/>
            <person name="Wisecaver J."/>
            <person name="Long T.M."/>
            <person name="Aerts A.L."/>
            <person name="Barry K."/>
            <person name="Choi C."/>
            <person name="Clum A."/>
            <person name="Coughlan A.Y."/>
            <person name="Deshpande S."/>
            <person name="Douglass A.P."/>
            <person name="Hanson S.J."/>
            <person name="Klenk H.-P."/>
            <person name="Labutti K."/>
            <person name="Lapidus A."/>
            <person name="Lindquist E."/>
            <person name="Lipzen A."/>
            <person name="Meier-Kolthoff J.P."/>
            <person name="Ohm R.A."/>
            <person name="Otillar R.P."/>
            <person name="Pangilinan J."/>
            <person name="Peng Y."/>
            <person name="Rokas A."/>
            <person name="Rosa C.A."/>
            <person name="Scheuner C."/>
            <person name="Sibirny A.A."/>
            <person name="Slot J.C."/>
            <person name="Stielow J.B."/>
            <person name="Sun H."/>
            <person name="Kurtzman C.P."/>
            <person name="Blackwell M."/>
            <person name="Grigoriev I.V."/>
            <person name="Jeffries T.W."/>
        </authorList>
    </citation>
    <scope>NUCLEOTIDE SEQUENCE [LARGE SCALE GENOMIC DNA]</scope>
    <source>
        <strain evidence="7">DSM 1968</strain>
    </source>
</reference>
<dbReference type="Gene3D" id="2.130.10.10">
    <property type="entry name" value="YVTN repeat-like/Quinoprotein amine dehydrogenase"/>
    <property type="match status" value="1"/>
</dbReference>
<organism evidence="6 7">
    <name type="scientific">Ascoidea rubescens DSM 1968</name>
    <dbReference type="NCBI Taxonomy" id="1344418"/>
    <lineage>
        <taxon>Eukaryota</taxon>
        <taxon>Fungi</taxon>
        <taxon>Dikarya</taxon>
        <taxon>Ascomycota</taxon>
        <taxon>Saccharomycotina</taxon>
        <taxon>Saccharomycetes</taxon>
        <taxon>Ascoideaceae</taxon>
        <taxon>Ascoidea</taxon>
    </lineage>
</organism>
<dbReference type="GO" id="GO:0005730">
    <property type="term" value="C:nucleolus"/>
    <property type="evidence" value="ECO:0007669"/>
    <property type="project" value="InterPro"/>
</dbReference>
<protein>
    <recommendedName>
        <fullName evidence="4">Ribosome biogenesis protein NSA1</fullName>
    </recommendedName>
</protein>
<name>A0A1D2VS35_9ASCO</name>
<dbReference type="EMBL" id="KV454475">
    <property type="protein sequence ID" value="ODV64409.1"/>
    <property type="molecule type" value="Genomic_DNA"/>
</dbReference>
<dbReference type="GeneID" id="30966165"/>
<gene>
    <name evidence="6" type="ORF">ASCRUDRAFT_74040</name>
</gene>
<evidence type="ECO:0000256" key="2">
    <source>
        <dbReference type="ARBA" id="ARBA00007861"/>
    </source>
</evidence>
<dbReference type="GO" id="GO:0030687">
    <property type="term" value="C:preribosome, large subunit precursor"/>
    <property type="evidence" value="ECO:0007669"/>
    <property type="project" value="TreeGrafter"/>
</dbReference>
<dbReference type="InterPro" id="IPR036322">
    <property type="entry name" value="WD40_repeat_dom_sf"/>
</dbReference>
<evidence type="ECO:0000256" key="4">
    <source>
        <dbReference type="ARBA" id="ARBA00014234"/>
    </source>
</evidence>